<evidence type="ECO:0000313" key="2">
    <source>
        <dbReference type="Proteomes" id="UP000823674"/>
    </source>
</evidence>
<accession>A0ABQ7MTU4</accession>
<proteinExistence type="predicted"/>
<sequence>GNLVPALTLDYNRTHAITVGKRTRTSWGCVRQLSRDYQPLPSQLSICSGASVTKVNNGTQLNLLVMVNSQIHLSEMKPGRSKQVVFTRLLWFWGSRMLRKEES</sequence>
<dbReference type="Proteomes" id="UP000823674">
    <property type="component" value="Chromosome A04"/>
</dbReference>
<evidence type="ECO:0000313" key="1">
    <source>
        <dbReference type="EMBL" id="KAG5400949.1"/>
    </source>
</evidence>
<organism evidence="1 2">
    <name type="scientific">Brassica rapa subsp. trilocularis</name>
    <dbReference type="NCBI Taxonomy" id="1813537"/>
    <lineage>
        <taxon>Eukaryota</taxon>
        <taxon>Viridiplantae</taxon>
        <taxon>Streptophyta</taxon>
        <taxon>Embryophyta</taxon>
        <taxon>Tracheophyta</taxon>
        <taxon>Spermatophyta</taxon>
        <taxon>Magnoliopsida</taxon>
        <taxon>eudicotyledons</taxon>
        <taxon>Gunneridae</taxon>
        <taxon>Pentapetalae</taxon>
        <taxon>rosids</taxon>
        <taxon>malvids</taxon>
        <taxon>Brassicales</taxon>
        <taxon>Brassicaceae</taxon>
        <taxon>Brassiceae</taxon>
        <taxon>Brassica</taxon>
    </lineage>
</organism>
<gene>
    <name evidence="1" type="primary">A04g504980.1_BraROA</name>
    <name evidence="1" type="ORF">IGI04_015556</name>
</gene>
<protein>
    <submittedName>
        <fullName evidence="1">Uncharacterized protein</fullName>
    </submittedName>
</protein>
<dbReference type="EMBL" id="JADBGQ010000004">
    <property type="protein sequence ID" value="KAG5400949.1"/>
    <property type="molecule type" value="Genomic_DNA"/>
</dbReference>
<feature type="non-terminal residue" evidence="1">
    <location>
        <position position="1"/>
    </location>
</feature>
<comment type="caution">
    <text evidence="1">The sequence shown here is derived from an EMBL/GenBank/DDBJ whole genome shotgun (WGS) entry which is preliminary data.</text>
</comment>
<name>A0ABQ7MTU4_BRACM</name>
<reference evidence="1 2" key="1">
    <citation type="submission" date="2021-03" db="EMBL/GenBank/DDBJ databases">
        <authorList>
            <person name="King G.J."/>
            <person name="Bancroft I."/>
            <person name="Baten A."/>
            <person name="Bloomfield J."/>
            <person name="Borpatragohain P."/>
            <person name="He Z."/>
            <person name="Irish N."/>
            <person name="Irwin J."/>
            <person name="Liu K."/>
            <person name="Mauleon R.P."/>
            <person name="Moore J."/>
            <person name="Morris R."/>
            <person name="Ostergaard L."/>
            <person name="Wang B."/>
            <person name="Wells R."/>
        </authorList>
    </citation>
    <scope>NUCLEOTIDE SEQUENCE [LARGE SCALE GENOMIC DNA]</scope>
    <source>
        <strain evidence="1">R-o-18</strain>
        <tissue evidence="1">Leaf</tissue>
    </source>
</reference>
<keyword evidence="2" id="KW-1185">Reference proteome</keyword>